<evidence type="ECO:0000256" key="5">
    <source>
        <dbReference type="ARBA" id="ARBA00022519"/>
    </source>
</evidence>
<evidence type="ECO:0000256" key="6">
    <source>
        <dbReference type="ARBA" id="ARBA00022692"/>
    </source>
</evidence>
<keyword evidence="8 10" id="KW-1133">Transmembrane helix</keyword>
<evidence type="ECO:0000313" key="12">
    <source>
        <dbReference type="EMBL" id="MBZ0157008.1"/>
    </source>
</evidence>
<evidence type="ECO:0000256" key="2">
    <source>
        <dbReference type="ARBA" id="ARBA00007246"/>
    </source>
</evidence>
<comment type="caution">
    <text evidence="12">The sequence shown here is derived from an EMBL/GenBank/DDBJ whole genome shotgun (WGS) entry which is preliminary data.</text>
</comment>
<dbReference type="Proteomes" id="UP000705867">
    <property type="component" value="Unassembled WGS sequence"/>
</dbReference>
<dbReference type="GO" id="GO:0005886">
    <property type="term" value="C:plasma membrane"/>
    <property type="evidence" value="ECO:0007669"/>
    <property type="project" value="UniProtKB-SubCell"/>
</dbReference>
<keyword evidence="5" id="KW-0997">Cell inner membrane</keyword>
<protein>
    <submittedName>
        <fullName evidence="12">General secretion pathway protein GspK</fullName>
    </submittedName>
</protein>
<evidence type="ECO:0000256" key="4">
    <source>
        <dbReference type="ARBA" id="ARBA00022475"/>
    </source>
</evidence>
<feature type="transmembrane region" description="Helical" evidence="10">
    <location>
        <begin position="12"/>
        <end position="33"/>
    </location>
</feature>
<name>A0A953M280_9BACT</name>
<evidence type="ECO:0000256" key="8">
    <source>
        <dbReference type="ARBA" id="ARBA00022989"/>
    </source>
</evidence>
<dbReference type="AlphaFoldDB" id="A0A953M280"/>
<accession>A0A953M280</accession>
<evidence type="ECO:0000256" key="9">
    <source>
        <dbReference type="ARBA" id="ARBA00023136"/>
    </source>
</evidence>
<organism evidence="12 13">
    <name type="scientific">Candidatus Nitrobium versatile</name>
    <dbReference type="NCBI Taxonomy" id="2884831"/>
    <lineage>
        <taxon>Bacteria</taxon>
        <taxon>Pseudomonadati</taxon>
        <taxon>Nitrospirota</taxon>
        <taxon>Nitrospiria</taxon>
        <taxon>Nitrospirales</taxon>
        <taxon>Nitrospiraceae</taxon>
        <taxon>Candidatus Nitrobium</taxon>
    </lineage>
</organism>
<dbReference type="InterPro" id="IPR005628">
    <property type="entry name" value="GspK"/>
</dbReference>
<keyword evidence="7" id="KW-0653">Protein transport</keyword>
<proteinExistence type="inferred from homology"/>
<dbReference type="SUPFAM" id="SSF158544">
    <property type="entry name" value="GspK insert domain-like"/>
    <property type="match status" value="1"/>
</dbReference>
<evidence type="ECO:0000256" key="3">
    <source>
        <dbReference type="ARBA" id="ARBA00022448"/>
    </source>
</evidence>
<evidence type="ECO:0000256" key="1">
    <source>
        <dbReference type="ARBA" id="ARBA00004533"/>
    </source>
</evidence>
<dbReference type="InterPro" id="IPR038072">
    <property type="entry name" value="GspK_central_sf"/>
</dbReference>
<dbReference type="PANTHER" id="PTHR38831:SF2">
    <property type="entry name" value="TYPE II SECRETION SYSTEM PROTEIN K"/>
    <property type="match status" value="1"/>
</dbReference>
<dbReference type="Pfam" id="PF21687">
    <property type="entry name" value="T2SSK_1st"/>
    <property type="match status" value="1"/>
</dbReference>
<evidence type="ECO:0000313" key="13">
    <source>
        <dbReference type="Proteomes" id="UP000705867"/>
    </source>
</evidence>
<keyword evidence="3" id="KW-0813">Transport</keyword>
<dbReference type="GO" id="GO:0009306">
    <property type="term" value="P:protein secretion"/>
    <property type="evidence" value="ECO:0007669"/>
    <property type="project" value="InterPro"/>
</dbReference>
<gene>
    <name evidence="12" type="ORF">K8I29_12460</name>
</gene>
<reference evidence="12" key="1">
    <citation type="journal article" date="2021" name="bioRxiv">
        <title>Unraveling nitrogen, sulfur and carbon metabolic pathways and microbial community transcriptional responses to substrate deprivation and toxicity stresses in a bioreactor mimicking anoxic brackish coastal sediment conditions.</title>
        <authorList>
            <person name="Martins P.D."/>
            <person name="Echeveste M.J."/>
            <person name="Arshad A."/>
            <person name="Kurth J."/>
            <person name="Ouboter H."/>
            <person name="Jetten M.S.M."/>
            <person name="Welte C.U."/>
        </authorList>
    </citation>
    <scope>NUCLEOTIDE SEQUENCE</scope>
    <source>
        <strain evidence="12">MAG_39</strain>
    </source>
</reference>
<dbReference type="PANTHER" id="PTHR38831">
    <property type="entry name" value="TYPE II SECRETION SYSTEM PROTEIN K"/>
    <property type="match status" value="1"/>
</dbReference>
<comment type="subcellular location">
    <subcellularLocation>
        <location evidence="1">Cell inner membrane</location>
    </subcellularLocation>
</comment>
<dbReference type="InterPro" id="IPR049031">
    <property type="entry name" value="T2SSK_SAM-like_1st"/>
</dbReference>
<keyword evidence="6 10" id="KW-0812">Transmembrane</keyword>
<keyword evidence="9 10" id="KW-0472">Membrane</keyword>
<evidence type="ECO:0000256" key="7">
    <source>
        <dbReference type="ARBA" id="ARBA00022927"/>
    </source>
</evidence>
<keyword evidence="4" id="KW-1003">Cell membrane</keyword>
<reference evidence="12" key="2">
    <citation type="submission" date="2021-08" db="EMBL/GenBank/DDBJ databases">
        <authorList>
            <person name="Dalcin Martins P."/>
        </authorList>
    </citation>
    <scope>NUCLEOTIDE SEQUENCE</scope>
    <source>
        <strain evidence="12">MAG_39</strain>
    </source>
</reference>
<sequence>MRSIESSRGSATLLSLLLAAVVVTVGIGFNWLVKEHLKAAEGLKTKSEATLRALSVYDRLIYSILSGRTSSREVVLPSGERLLGVGSIPLNNTAVKVGDDVEIRIQDSNGMISLSSPNMTALQRLLRNARPGEDTTEVIIDSLLDWIDQDTLVRVNGAEETYYRSEGKPYAPRNYPLQYKEEFAFIRGMDEDLYRKAAPSLTLLPSSGFNPNTAGDEVLTAYLGIGAETLAALKAYMAQKPVASATELFTVTGRTIEGTGEGTDFQPSRFWEIAITVGKPRPVYSLKAGIDVRQGFNQPYSVVYWGGE</sequence>
<dbReference type="Gene3D" id="1.10.40.60">
    <property type="entry name" value="EpsJ-like"/>
    <property type="match status" value="1"/>
</dbReference>
<feature type="domain" description="T2SS protein K first SAM-like" evidence="11">
    <location>
        <begin position="115"/>
        <end position="205"/>
    </location>
</feature>
<dbReference type="EMBL" id="JAIOIV010000100">
    <property type="protein sequence ID" value="MBZ0157008.1"/>
    <property type="molecule type" value="Genomic_DNA"/>
</dbReference>
<comment type="similarity">
    <text evidence="2">Belongs to the GSP K family.</text>
</comment>
<evidence type="ECO:0000259" key="11">
    <source>
        <dbReference type="Pfam" id="PF21687"/>
    </source>
</evidence>
<evidence type="ECO:0000256" key="10">
    <source>
        <dbReference type="SAM" id="Phobius"/>
    </source>
</evidence>